<gene>
    <name evidence="24" type="primary">SAR1</name>
    <name evidence="24" type="ORF">HK099_005500</name>
</gene>
<feature type="binding site" evidence="18">
    <location>
        <position position="523"/>
    </location>
    <ligand>
        <name>GTP</name>
        <dbReference type="ChEBI" id="CHEBI:37565"/>
    </ligand>
</feature>
<feature type="region of interest" description="Disordered" evidence="22">
    <location>
        <begin position="192"/>
        <end position="222"/>
    </location>
</feature>
<feature type="compositionally biased region" description="Polar residues" evidence="22">
    <location>
        <begin position="24"/>
        <end position="36"/>
    </location>
</feature>
<feature type="domain" description="RRM" evidence="23">
    <location>
        <begin position="80"/>
        <end position="163"/>
    </location>
</feature>
<dbReference type="GO" id="GO:0046872">
    <property type="term" value="F:metal ion binding"/>
    <property type="evidence" value="ECO:0007669"/>
    <property type="project" value="UniProtKB-KW"/>
</dbReference>
<keyword evidence="25" id="KW-1185">Reference proteome</keyword>
<evidence type="ECO:0000256" key="21">
    <source>
        <dbReference type="PROSITE-ProRule" id="PRU00176"/>
    </source>
</evidence>
<evidence type="ECO:0000256" key="9">
    <source>
        <dbReference type="ARBA" id="ARBA00022801"/>
    </source>
</evidence>
<dbReference type="SUPFAM" id="SSF52540">
    <property type="entry name" value="P-loop containing nucleoside triphosphate hydrolases"/>
    <property type="match status" value="1"/>
</dbReference>
<evidence type="ECO:0000256" key="17">
    <source>
        <dbReference type="PIRSR" id="PIRSR606687-1"/>
    </source>
</evidence>
<feature type="compositionally biased region" description="Polar residues" evidence="22">
    <location>
        <begin position="200"/>
        <end position="222"/>
    </location>
</feature>
<protein>
    <recommendedName>
        <fullName evidence="6">Small COPII coat GTPase SAR1</fullName>
    </recommendedName>
    <alternativeName>
        <fullName evidence="5">Small COPII coat GTPase sar1</fullName>
    </alternativeName>
</protein>
<evidence type="ECO:0000256" key="12">
    <source>
        <dbReference type="ARBA" id="ARBA00022927"/>
    </source>
</evidence>
<keyword evidence="10" id="KW-0256">Endoplasmic reticulum</keyword>
<comment type="similarity">
    <text evidence="4">Belongs to the small GTPase superfamily. SAR1 family.</text>
</comment>
<feature type="binding site" evidence="18">
    <location>
        <position position="645"/>
    </location>
    <ligand>
        <name>GTP</name>
        <dbReference type="ChEBI" id="CHEBI:37565"/>
    </ligand>
</feature>
<evidence type="ECO:0000256" key="16">
    <source>
        <dbReference type="ARBA" id="ARBA00023329"/>
    </source>
</evidence>
<sequence>MDDDFYFDNKKYAAVDELFPKATSNMNFKPNQQQPMLNKGQKQPPFKTNNFATQQNLNNNINSVSQPSTSTNLSNQPKAKGLILSDLTWWTSDSDLINLCNKIGTGESLLENEINFQEFKQSGKSKGIVYIGFKDEESCQKTKEYIENSEINGVSVQVQFSFTPTPFKVVPKDPKELRQQSNMEFQKQQNLGNAVGRRGSTPQQHTPQMPINPQQQFHSNMHSNQWMGPNLPNAQFRPPSGGFFNPSFPQGPPNILGPAMNPMMGGGGMMGMGGAMGTMAGMNPMMAQMNPMMGMGGPDMMNPMMGMGGPEMMGMPNPGMGMGMPGAFTPTPRGRGAFVRQGHGGPQMQQNFQQQSFPNQQSLPNQPLQSDGNANGEVPKMMGGSDHGSESKRKRRSRSPPPTIKTERSESNKDDNGGRRSYSEYEKVPSPEQREFNRGESPTTPVVESPSRNKFDDSEDSRNKRESDRDSKKRRERSSDRSSRRNRSRNMFLVNWFWDVLSSLGLVNKNAKILFLGLDNAGKTTLLHVLKNDRIAVLQPTLHPTSEELAIGNVKFTTHDLGGHRQDGIVYLVDCADYTRFHESKAELDNLLAIEDLSKVPFVVLGNKIDAPNAVSEEDLRGALGTGKNINKDIRPIELFMCSVVMRQGYGDGEIIFICQFYLIHYN</sequence>
<dbReference type="Gene3D" id="3.30.70.330">
    <property type="match status" value="1"/>
</dbReference>
<evidence type="ECO:0000256" key="22">
    <source>
        <dbReference type="SAM" id="MobiDB-lite"/>
    </source>
</evidence>
<feature type="binding site" evidence="18">
    <location>
        <position position="524"/>
    </location>
    <ligand>
        <name>GTP</name>
        <dbReference type="ChEBI" id="CHEBI:37565"/>
    </ligand>
</feature>
<feature type="binding site" evidence="20">
    <location>
        <position position="524"/>
    </location>
    <ligand>
        <name>Mg(2+)</name>
        <dbReference type="ChEBI" id="CHEBI:18420"/>
    </ligand>
</feature>
<accession>A0AAD5U7T4</accession>
<feature type="compositionally biased region" description="Basic and acidic residues" evidence="22">
    <location>
        <begin position="451"/>
        <end position="483"/>
    </location>
</feature>
<keyword evidence="17" id="KW-0479">Metal-binding</keyword>
<evidence type="ECO:0000256" key="3">
    <source>
        <dbReference type="ARBA" id="ARBA00004397"/>
    </source>
</evidence>
<evidence type="ECO:0000313" key="25">
    <source>
        <dbReference type="Proteomes" id="UP001211065"/>
    </source>
</evidence>
<evidence type="ECO:0000256" key="15">
    <source>
        <dbReference type="ARBA" id="ARBA00023136"/>
    </source>
</evidence>
<dbReference type="GO" id="GO:0005525">
    <property type="term" value="F:GTP binding"/>
    <property type="evidence" value="ECO:0007669"/>
    <property type="project" value="UniProtKB-KW"/>
</dbReference>
<organism evidence="24 25">
    <name type="scientific">Clydaea vesicula</name>
    <dbReference type="NCBI Taxonomy" id="447962"/>
    <lineage>
        <taxon>Eukaryota</taxon>
        <taxon>Fungi</taxon>
        <taxon>Fungi incertae sedis</taxon>
        <taxon>Chytridiomycota</taxon>
        <taxon>Chytridiomycota incertae sedis</taxon>
        <taxon>Chytridiomycetes</taxon>
        <taxon>Lobulomycetales</taxon>
        <taxon>Lobulomycetaceae</taxon>
        <taxon>Clydaea</taxon>
    </lineage>
</organism>
<dbReference type="PROSITE" id="PS51417">
    <property type="entry name" value="ARF"/>
    <property type="match status" value="1"/>
</dbReference>
<feature type="compositionally biased region" description="Basic and acidic residues" evidence="22">
    <location>
        <begin position="405"/>
        <end position="438"/>
    </location>
</feature>
<keyword evidence="11" id="KW-0931">ER-Golgi transport</keyword>
<evidence type="ECO:0000313" key="24">
    <source>
        <dbReference type="EMBL" id="KAJ3226147.1"/>
    </source>
</evidence>
<keyword evidence="14 19" id="KW-0342">GTP-binding</keyword>
<dbReference type="PROSITE" id="PS51422">
    <property type="entry name" value="SAR1"/>
    <property type="match status" value="1"/>
</dbReference>
<evidence type="ECO:0000256" key="1">
    <source>
        <dbReference type="ARBA" id="ARBA00004255"/>
    </source>
</evidence>
<evidence type="ECO:0000256" key="20">
    <source>
        <dbReference type="PIRSR" id="PIRSR606689-2"/>
    </source>
</evidence>
<reference evidence="24" key="1">
    <citation type="submission" date="2020-05" db="EMBL/GenBank/DDBJ databases">
        <title>Phylogenomic resolution of chytrid fungi.</title>
        <authorList>
            <person name="Stajich J.E."/>
            <person name="Amses K."/>
            <person name="Simmons R."/>
            <person name="Seto K."/>
            <person name="Myers J."/>
            <person name="Bonds A."/>
            <person name="Quandt C.A."/>
            <person name="Barry K."/>
            <person name="Liu P."/>
            <person name="Grigoriev I."/>
            <person name="Longcore J.E."/>
            <person name="James T.Y."/>
        </authorList>
    </citation>
    <scope>NUCLEOTIDE SEQUENCE</scope>
    <source>
        <strain evidence="24">JEL0476</strain>
    </source>
</reference>
<feature type="binding site" evidence="19">
    <location>
        <begin position="517"/>
        <end position="524"/>
    </location>
    <ligand>
        <name>GTP</name>
        <dbReference type="ChEBI" id="CHEBI:37565"/>
    </ligand>
</feature>
<keyword evidence="21" id="KW-0694">RNA-binding</keyword>
<dbReference type="PRINTS" id="PR00328">
    <property type="entry name" value="SAR1GTPBP"/>
</dbReference>
<evidence type="ECO:0000256" key="8">
    <source>
        <dbReference type="ARBA" id="ARBA00022741"/>
    </source>
</evidence>
<feature type="compositionally biased region" description="Low complexity" evidence="22">
    <location>
        <begin position="349"/>
        <end position="370"/>
    </location>
</feature>
<dbReference type="GO" id="GO:0012507">
    <property type="term" value="C:ER to Golgi transport vesicle membrane"/>
    <property type="evidence" value="ECO:0007669"/>
    <property type="project" value="UniProtKB-SubCell"/>
</dbReference>
<feature type="binding site" evidence="18">
    <location>
        <position position="522"/>
    </location>
    <ligand>
        <name>GTP</name>
        <dbReference type="ChEBI" id="CHEBI:37565"/>
    </ligand>
</feature>
<evidence type="ECO:0000256" key="6">
    <source>
        <dbReference type="ARBA" id="ARBA00021124"/>
    </source>
</evidence>
<feature type="binding site" evidence="18">
    <location>
        <position position="520"/>
    </location>
    <ligand>
        <name>GTP</name>
        <dbReference type="ChEBI" id="CHEBI:37565"/>
    </ligand>
</feature>
<evidence type="ECO:0000256" key="11">
    <source>
        <dbReference type="ARBA" id="ARBA00022892"/>
    </source>
</evidence>
<keyword evidence="15" id="KW-0472">Membrane</keyword>
<dbReference type="CDD" id="cd00879">
    <property type="entry name" value="Sar1"/>
    <property type="match status" value="1"/>
</dbReference>
<dbReference type="GO" id="GO:0016192">
    <property type="term" value="P:vesicle-mediated transport"/>
    <property type="evidence" value="ECO:0007669"/>
    <property type="project" value="UniProtKB-KW"/>
</dbReference>
<feature type="region of interest" description="Disordered" evidence="22">
    <location>
        <begin position="326"/>
        <end position="485"/>
    </location>
</feature>
<dbReference type="EMBL" id="JADGJW010000043">
    <property type="protein sequence ID" value="KAJ3226147.1"/>
    <property type="molecule type" value="Genomic_DNA"/>
</dbReference>
<dbReference type="GO" id="GO:0000139">
    <property type="term" value="C:Golgi membrane"/>
    <property type="evidence" value="ECO:0007669"/>
    <property type="project" value="UniProtKB-SubCell"/>
</dbReference>
<dbReference type="SMART" id="SM00177">
    <property type="entry name" value="ARF"/>
    <property type="match status" value="1"/>
</dbReference>
<evidence type="ECO:0000256" key="5">
    <source>
        <dbReference type="ARBA" id="ARBA00019961"/>
    </source>
</evidence>
<feature type="binding site" evidence="19">
    <location>
        <begin position="607"/>
        <end position="610"/>
    </location>
    <ligand>
        <name>GTP</name>
        <dbReference type="ChEBI" id="CHEBI:37565"/>
    </ligand>
</feature>
<feature type="binding site" evidence="18">
    <location>
        <position position="610"/>
    </location>
    <ligand>
        <name>GTP</name>
        <dbReference type="ChEBI" id="CHEBI:37565"/>
    </ligand>
</feature>
<dbReference type="GO" id="GO:0003723">
    <property type="term" value="F:RNA binding"/>
    <property type="evidence" value="ECO:0007669"/>
    <property type="project" value="UniProtKB-UniRule"/>
</dbReference>
<dbReference type="Proteomes" id="UP001211065">
    <property type="component" value="Unassembled WGS sequence"/>
</dbReference>
<name>A0AAD5U7T4_9FUNG</name>
<dbReference type="GO" id="GO:0005789">
    <property type="term" value="C:endoplasmic reticulum membrane"/>
    <property type="evidence" value="ECO:0007669"/>
    <property type="project" value="UniProtKB-SubCell"/>
</dbReference>
<keyword evidence="13" id="KW-0333">Golgi apparatus</keyword>
<dbReference type="InterPro" id="IPR000504">
    <property type="entry name" value="RRM_dom"/>
</dbReference>
<feature type="binding site" evidence="19">
    <location>
        <position position="563"/>
    </location>
    <ligand>
        <name>GTP</name>
        <dbReference type="ChEBI" id="CHEBI:37565"/>
    </ligand>
</feature>
<evidence type="ECO:0000259" key="23">
    <source>
        <dbReference type="PROSITE" id="PS50102"/>
    </source>
</evidence>
<comment type="subcellular location">
    <subcellularLocation>
        <location evidence="2">Cytoplasmic vesicle</location>
        <location evidence="2">COPII-coated vesicle membrane</location>
        <topology evidence="2">Peripheral membrane protein</topology>
        <orientation evidence="2">Cytoplasmic side</orientation>
    </subcellularLocation>
    <subcellularLocation>
        <location evidence="3">Endoplasmic reticulum membrane</location>
        <topology evidence="3">Peripheral membrane protein</topology>
        <orientation evidence="3">Cytoplasmic side</orientation>
    </subcellularLocation>
    <subcellularLocation>
        <location evidence="1">Golgi apparatus membrane</location>
        <topology evidence="1">Peripheral membrane protein</topology>
        <orientation evidence="1">Cytoplasmic side</orientation>
    </subcellularLocation>
</comment>
<keyword evidence="9" id="KW-0378">Hydrolase</keyword>
<feature type="binding site" evidence="18">
    <location>
        <position position="608"/>
    </location>
    <ligand>
        <name>GTP</name>
        <dbReference type="ChEBI" id="CHEBI:37565"/>
    </ligand>
</feature>
<feature type="binding site" evidence="18">
    <location>
        <position position="607"/>
    </location>
    <ligand>
        <name>GTP</name>
        <dbReference type="ChEBI" id="CHEBI:37565"/>
    </ligand>
</feature>
<dbReference type="InterPro" id="IPR006689">
    <property type="entry name" value="Small_GTPase_ARF/SAR"/>
</dbReference>
<evidence type="ECO:0000256" key="4">
    <source>
        <dbReference type="ARBA" id="ARBA00007507"/>
    </source>
</evidence>
<keyword evidence="17" id="KW-0460">Magnesium</keyword>
<dbReference type="SUPFAM" id="SSF54928">
    <property type="entry name" value="RNA-binding domain, RBD"/>
    <property type="match status" value="1"/>
</dbReference>
<keyword evidence="16" id="KW-0968">Cytoplasmic vesicle</keyword>
<evidence type="ECO:0000256" key="7">
    <source>
        <dbReference type="ARBA" id="ARBA00022448"/>
    </source>
</evidence>
<dbReference type="GO" id="GO:0006886">
    <property type="term" value="P:intracellular protein transport"/>
    <property type="evidence" value="ECO:0007669"/>
    <property type="project" value="InterPro"/>
</dbReference>
<dbReference type="AlphaFoldDB" id="A0AAD5U7T4"/>
<keyword evidence="7" id="KW-0813">Transport</keyword>
<evidence type="ECO:0000256" key="2">
    <source>
        <dbReference type="ARBA" id="ARBA00004299"/>
    </source>
</evidence>
<dbReference type="Gene3D" id="3.40.50.300">
    <property type="entry name" value="P-loop containing nucleotide triphosphate hydrolases"/>
    <property type="match status" value="1"/>
</dbReference>
<dbReference type="SMART" id="SM00360">
    <property type="entry name" value="RRM"/>
    <property type="match status" value="1"/>
</dbReference>
<dbReference type="GO" id="GO:0003924">
    <property type="term" value="F:GTPase activity"/>
    <property type="evidence" value="ECO:0007669"/>
    <property type="project" value="InterPro"/>
</dbReference>
<dbReference type="PROSITE" id="PS50102">
    <property type="entry name" value="RRM"/>
    <property type="match status" value="1"/>
</dbReference>
<feature type="region of interest" description="Disordered" evidence="22">
    <location>
        <begin position="24"/>
        <end position="48"/>
    </location>
</feature>
<feature type="compositionally biased region" description="Polar residues" evidence="22">
    <location>
        <begin position="440"/>
        <end position="450"/>
    </location>
</feature>
<dbReference type="InterPro" id="IPR006687">
    <property type="entry name" value="Small_GTPase_SAR1"/>
</dbReference>
<dbReference type="Pfam" id="PF00025">
    <property type="entry name" value="Arf"/>
    <property type="match status" value="1"/>
</dbReference>
<feature type="binding site" evidence="20">
    <location>
        <position position="541"/>
    </location>
    <ligand>
        <name>Mg(2+)</name>
        <dbReference type="ChEBI" id="CHEBI:18420"/>
    </ligand>
</feature>
<keyword evidence="12" id="KW-0653">Protein transport</keyword>
<evidence type="ECO:0000256" key="14">
    <source>
        <dbReference type="ARBA" id="ARBA00023134"/>
    </source>
</evidence>
<evidence type="ECO:0000256" key="18">
    <source>
        <dbReference type="PIRSR" id="PIRSR606687-2"/>
    </source>
</evidence>
<comment type="caution">
    <text evidence="24">The sequence shown here is derived from an EMBL/GenBank/DDBJ whole genome shotgun (WGS) entry which is preliminary data.</text>
</comment>
<feature type="binding site" evidence="17">
    <location>
        <position position="519"/>
    </location>
    <ligand>
        <name>Mg(2+)</name>
        <dbReference type="ChEBI" id="CHEBI:18420"/>
    </ligand>
</feature>
<dbReference type="InterPro" id="IPR027417">
    <property type="entry name" value="P-loop_NTPase"/>
</dbReference>
<dbReference type="PANTHER" id="PTHR45684">
    <property type="entry name" value="RE74312P"/>
    <property type="match status" value="1"/>
</dbReference>
<evidence type="ECO:0000256" key="19">
    <source>
        <dbReference type="PIRSR" id="PIRSR606689-1"/>
    </source>
</evidence>
<dbReference type="SMART" id="SM00178">
    <property type="entry name" value="SAR"/>
    <property type="match status" value="1"/>
</dbReference>
<evidence type="ECO:0000256" key="10">
    <source>
        <dbReference type="ARBA" id="ARBA00022824"/>
    </source>
</evidence>
<feature type="binding site" evidence="18">
    <location>
        <position position="644"/>
    </location>
    <ligand>
        <name>GTP</name>
        <dbReference type="ChEBI" id="CHEBI:37565"/>
    </ligand>
</feature>
<dbReference type="FunFam" id="3.40.50.300:FF:000161">
    <property type="entry name" value="Small COPII coat GTPase"/>
    <property type="match status" value="1"/>
</dbReference>
<dbReference type="InterPro" id="IPR012677">
    <property type="entry name" value="Nucleotide-bd_a/b_plait_sf"/>
</dbReference>
<keyword evidence="8 18" id="KW-0547">Nucleotide-binding</keyword>
<evidence type="ECO:0000256" key="13">
    <source>
        <dbReference type="ARBA" id="ARBA00023034"/>
    </source>
</evidence>
<dbReference type="InterPro" id="IPR035979">
    <property type="entry name" value="RBD_domain_sf"/>
</dbReference>
<feature type="binding site" evidence="18">
    <location>
        <position position="525"/>
    </location>
    <ligand>
        <name>GTP</name>
        <dbReference type="ChEBI" id="CHEBI:37565"/>
    </ligand>
</feature>
<proteinExistence type="inferred from homology"/>